<keyword evidence="4" id="KW-0436">Ligase</keyword>
<gene>
    <name evidence="3" type="ORF">HZY62_06700</name>
    <name evidence="4" type="ORF">LX92_00473</name>
</gene>
<reference evidence="3 6" key="2">
    <citation type="submission" date="2020-07" db="EMBL/GenBank/DDBJ databases">
        <title>The draft genome sequence of Maribacter polysiphoniae KCTC 22021.</title>
        <authorList>
            <person name="Mu L."/>
        </authorList>
    </citation>
    <scope>NUCLEOTIDE SEQUENCE [LARGE SCALE GENOMIC DNA]</scope>
    <source>
        <strain evidence="3 6">KCTC 22021</strain>
    </source>
</reference>
<feature type="binding site" evidence="1">
    <location>
        <begin position="3"/>
        <end position="7"/>
    </location>
    <ligand>
        <name>ATP</name>
        <dbReference type="ChEBI" id="CHEBI:30616"/>
    </ligand>
</feature>
<sequence>MMKSDLRLRYSKLRNQIPSGEISDLSLLIANKTLDLPIWDFGFYHIFLPIPGKKEIETEFLLSILQGRDKHVVLPKMEGDTLIHFLLTDNTKIQPNKWNVPEPIDGIDIQPSKIDVVFMPLLAYDIKGNRVGYGKGYYDRFLQQCRPDVIKVGLSLFEAEEQIEDVFEDDIPLDYCITPLKTYSFPAS</sequence>
<dbReference type="GO" id="GO:0030272">
    <property type="term" value="F:5-formyltetrahydrofolate cyclo-ligase activity"/>
    <property type="evidence" value="ECO:0007669"/>
    <property type="project" value="UniProtKB-EC"/>
</dbReference>
<keyword evidence="2" id="KW-0479">Metal-binding</keyword>
<evidence type="ECO:0000256" key="1">
    <source>
        <dbReference type="PIRSR" id="PIRSR006806-1"/>
    </source>
</evidence>
<dbReference type="Gene3D" id="3.40.50.10420">
    <property type="entry name" value="NagB/RpiA/CoA transferase-like"/>
    <property type="match status" value="1"/>
</dbReference>
<dbReference type="EC" id="6.3.3.2" evidence="2"/>
<comment type="caution">
    <text evidence="4">The sequence shown here is derived from an EMBL/GenBank/DDBJ whole genome shotgun (WGS) entry which is preliminary data.</text>
</comment>
<dbReference type="SUPFAM" id="SSF100950">
    <property type="entry name" value="NagB/RpiA/CoA transferase-like"/>
    <property type="match status" value="1"/>
</dbReference>
<reference evidence="4 5" key="1">
    <citation type="submission" date="2018-05" db="EMBL/GenBank/DDBJ databases">
        <title>Genomic Encyclopedia of Archaeal and Bacterial Type Strains, Phase II (KMG-II): from individual species to whole genera.</title>
        <authorList>
            <person name="Goeker M."/>
        </authorList>
    </citation>
    <scope>NUCLEOTIDE SEQUENCE [LARGE SCALE GENOMIC DNA]</scope>
    <source>
        <strain evidence="4 5">DSM 23514</strain>
    </source>
</reference>
<comment type="similarity">
    <text evidence="2">Belongs to the 5-formyltetrahydrofolate cyclo-ligase family.</text>
</comment>
<dbReference type="PANTHER" id="PTHR23407">
    <property type="entry name" value="ATPASE INHIBITOR/5-FORMYLTETRAHYDROFOLATE CYCLO-LIGASE"/>
    <property type="match status" value="1"/>
</dbReference>
<organism evidence="4 5">
    <name type="scientific">Maribacter polysiphoniae</name>
    <dbReference type="NCBI Taxonomy" id="429344"/>
    <lineage>
        <taxon>Bacteria</taxon>
        <taxon>Pseudomonadati</taxon>
        <taxon>Bacteroidota</taxon>
        <taxon>Flavobacteriia</taxon>
        <taxon>Flavobacteriales</taxon>
        <taxon>Flavobacteriaceae</taxon>
        <taxon>Maribacter</taxon>
    </lineage>
</organism>
<dbReference type="InterPro" id="IPR037171">
    <property type="entry name" value="NagB/RpiA_transferase-like"/>
</dbReference>
<protein>
    <recommendedName>
        <fullName evidence="2">5-formyltetrahydrofolate cyclo-ligase</fullName>
        <ecNumber evidence="2">6.3.3.2</ecNumber>
    </recommendedName>
</protein>
<dbReference type="InterPro" id="IPR002698">
    <property type="entry name" value="FTHF_cligase"/>
</dbReference>
<dbReference type="GO" id="GO:0035999">
    <property type="term" value="P:tetrahydrofolate interconversion"/>
    <property type="evidence" value="ECO:0007669"/>
    <property type="project" value="TreeGrafter"/>
</dbReference>
<feature type="binding site" evidence="1">
    <location>
        <position position="50"/>
    </location>
    <ligand>
        <name>substrate</name>
    </ligand>
</feature>
<evidence type="ECO:0000313" key="3">
    <source>
        <dbReference type="EMBL" id="MBD1260268.1"/>
    </source>
</evidence>
<dbReference type="OrthoDB" id="9801938at2"/>
<dbReference type="EMBL" id="JACWLN010000002">
    <property type="protein sequence ID" value="MBD1260268.1"/>
    <property type="molecule type" value="Genomic_DNA"/>
</dbReference>
<dbReference type="AlphaFoldDB" id="A0A316ERL0"/>
<comment type="cofactor">
    <cofactor evidence="2">
        <name>Mg(2+)</name>
        <dbReference type="ChEBI" id="CHEBI:18420"/>
    </cofactor>
</comment>
<dbReference type="GO" id="GO:0046872">
    <property type="term" value="F:metal ion binding"/>
    <property type="evidence" value="ECO:0007669"/>
    <property type="project" value="UniProtKB-KW"/>
</dbReference>
<keyword evidence="6" id="KW-1185">Reference proteome</keyword>
<evidence type="ECO:0000313" key="6">
    <source>
        <dbReference type="Proteomes" id="UP000651837"/>
    </source>
</evidence>
<evidence type="ECO:0000313" key="5">
    <source>
        <dbReference type="Proteomes" id="UP000245667"/>
    </source>
</evidence>
<dbReference type="Proteomes" id="UP000245667">
    <property type="component" value="Unassembled WGS sequence"/>
</dbReference>
<dbReference type="InterPro" id="IPR024185">
    <property type="entry name" value="FTHF_cligase-like_sf"/>
</dbReference>
<dbReference type="Proteomes" id="UP000651837">
    <property type="component" value="Unassembled WGS sequence"/>
</dbReference>
<dbReference type="GO" id="GO:0005524">
    <property type="term" value="F:ATP binding"/>
    <property type="evidence" value="ECO:0007669"/>
    <property type="project" value="UniProtKB-KW"/>
</dbReference>
<feature type="binding site" evidence="1">
    <location>
        <begin position="130"/>
        <end position="138"/>
    </location>
    <ligand>
        <name>ATP</name>
        <dbReference type="ChEBI" id="CHEBI:30616"/>
    </ligand>
</feature>
<keyword evidence="1 2" id="KW-0067">ATP-binding</keyword>
<evidence type="ECO:0000313" key="4">
    <source>
        <dbReference type="EMBL" id="PWK25730.1"/>
    </source>
</evidence>
<dbReference type="PIRSF" id="PIRSF006806">
    <property type="entry name" value="FTHF_cligase"/>
    <property type="match status" value="1"/>
</dbReference>
<comment type="catalytic activity">
    <reaction evidence="2">
        <text>(6S)-5-formyl-5,6,7,8-tetrahydrofolate + ATP = (6R)-5,10-methenyltetrahydrofolate + ADP + phosphate</text>
        <dbReference type="Rhea" id="RHEA:10488"/>
        <dbReference type="ChEBI" id="CHEBI:30616"/>
        <dbReference type="ChEBI" id="CHEBI:43474"/>
        <dbReference type="ChEBI" id="CHEBI:57455"/>
        <dbReference type="ChEBI" id="CHEBI:57457"/>
        <dbReference type="ChEBI" id="CHEBI:456216"/>
        <dbReference type="EC" id="6.3.3.2"/>
    </reaction>
</comment>
<accession>A0A316ERL0</accession>
<dbReference type="NCBIfam" id="TIGR02727">
    <property type="entry name" value="MTHFS_bact"/>
    <property type="match status" value="1"/>
</dbReference>
<dbReference type="EMBL" id="QGGQ01000001">
    <property type="protein sequence ID" value="PWK25730.1"/>
    <property type="molecule type" value="Genomic_DNA"/>
</dbReference>
<evidence type="ECO:0000256" key="2">
    <source>
        <dbReference type="RuleBase" id="RU361279"/>
    </source>
</evidence>
<dbReference type="PANTHER" id="PTHR23407:SF11">
    <property type="entry name" value="CHROMOSOME UNDETERMINED SCAFFOLD_24, WHOLE GENOME SHOTGUN SEQUENCE"/>
    <property type="match status" value="1"/>
</dbReference>
<proteinExistence type="inferred from homology"/>
<name>A0A316ERL0_9FLAO</name>
<dbReference type="GO" id="GO:0009396">
    <property type="term" value="P:folic acid-containing compound biosynthetic process"/>
    <property type="evidence" value="ECO:0007669"/>
    <property type="project" value="TreeGrafter"/>
</dbReference>
<dbReference type="Pfam" id="PF01812">
    <property type="entry name" value="5-FTHF_cyc-lig"/>
    <property type="match status" value="1"/>
</dbReference>
<feature type="binding site" evidence="1">
    <location>
        <position position="55"/>
    </location>
    <ligand>
        <name>substrate</name>
    </ligand>
</feature>
<keyword evidence="2" id="KW-0460">Magnesium</keyword>
<dbReference type="RefSeq" id="WP_109648655.1">
    <property type="nucleotide sequence ID" value="NZ_CAJQNU010000016.1"/>
</dbReference>
<keyword evidence="1 2" id="KW-0547">Nucleotide-binding</keyword>